<keyword evidence="6 8" id="KW-0830">Ubiquinone</keyword>
<dbReference type="EMBL" id="FOXF01000008">
    <property type="protein sequence ID" value="SFP19638.1"/>
    <property type="molecule type" value="Genomic_DNA"/>
</dbReference>
<evidence type="ECO:0000259" key="11">
    <source>
        <dbReference type="Pfam" id="PF24836"/>
    </source>
</evidence>
<comment type="catalytic activity">
    <reaction evidence="8">
        <text>a ubiquinone + n Na(+)(in) + NADH + H(+) = a ubiquinol + n Na(+)(out) + NAD(+)</text>
        <dbReference type="Rhea" id="RHEA:47748"/>
        <dbReference type="Rhea" id="RHEA-COMP:9565"/>
        <dbReference type="Rhea" id="RHEA-COMP:9566"/>
        <dbReference type="ChEBI" id="CHEBI:15378"/>
        <dbReference type="ChEBI" id="CHEBI:16389"/>
        <dbReference type="ChEBI" id="CHEBI:17976"/>
        <dbReference type="ChEBI" id="CHEBI:29101"/>
        <dbReference type="ChEBI" id="CHEBI:57540"/>
        <dbReference type="ChEBI" id="CHEBI:57945"/>
        <dbReference type="EC" id="7.2.1.1"/>
    </reaction>
</comment>
<reference evidence="12 13" key="1">
    <citation type="submission" date="2016-10" db="EMBL/GenBank/DDBJ databases">
        <authorList>
            <person name="Varghese N."/>
            <person name="Submissions S."/>
        </authorList>
    </citation>
    <scope>NUCLEOTIDE SEQUENCE [LARGE SCALE GENOMIC DNA]</scope>
    <source>
        <strain evidence="12 13">DSM 1361</strain>
    </source>
</reference>
<accession>A0A662ZFQ5</accession>
<dbReference type="HAMAP" id="MF_00425">
    <property type="entry name" value="NqrA"/>
    <property type="match status" value="1"/>
</dbReference>
<evidence type="ECO:0000256" key="1">
    <source>
        <dbReference type="ARBA" id="ARBA00022448"/>
    </source>
</evidence>
<feature type="domain" description="NqrA N-terminal barrel-sandwich hybrid" evidence="9">
    <location>
        <begin position="2"/>
        <end position="96"/>
    </location>
</feature>
<evidence type="ECO:0000256" key="5">
    <source>
        <dbReference type="ARBA" id="ARBA00023065"/>
    </source>
</evidence>
<evidence type="ECO:0000259" key="9">
    <source>
        <dbReference type="Pfam" id="PF05896"/>
    </source>
</evidence>
<dbReference type="GO" id="GO:0016655">
    <property type="term" value="F:oxidoreductase activity, acting on NAD(P)H, quinone or similar compound as acceptor"/>
    <property type="evidence" value="ECO:0007669"/>
    <property type="project" value="UniProtKB-UniRule"/>
</dbReference>
<protein>
    <recommendedName>
        <fullName evidence="8">Na(+)-translocating NADH-quinone reductase subunit A</fullName>
        <shortName evidence="8">Na(+)-NQR subunit A</shortName>
        <shortName evidence="8">Na(+)-translocating NQR subunit A</shortName>
        <ecNumber evidence="8">7.2.1.1</ecNumber>
    </recommendedName>
    <alternativeName>
        <fullName evidence="8">NQR complex subunit A</fullName>
    </alternativeName>
    <alternativeName>
        <fullName evidence="8">NQR-1 subunit A</fullName>
    </alternativeName>
</protein>
<keyword evidence="7 8" id="KW-0739">Sodium transport</keyword>
<dbReference type="AlphaFoldDB" id="A0A662ZFQ5"/>
<keyword evidence="3 8" id="KW-0520">NAD</keyword>
<name>A0A662ZFQ5_9GAMM</name>
<evidence type="ECO:0000256" key="3">
    <source>
        <dbReference type="ARBA" id="ARBA00023027"/>
    </source>
</evidence>
<dbReference type="OrthoDB" id="9774536at2"/>
<evidence type="ECO:0000256" key="8">
    <source>
        <dbReference type="HAMAP-Rule" id="MF_00425"/>
    </source>
</evidence>
<dbReference type="PANTHER" id="PTHR37839:SF1">
    <property type="entry name" value="NA(+)-TRANSLOCATING NADH-QUINONE REDUCTASE SUBUNIT A"/>
    <property type="match status" value="1"/>
</dbReference>
<dbReference type="Pfam" id="PF11973">
    <property type="entry name" value="NQRA_SLBB"/>
    <property type="match status" value="1"/>
</dbReference>
<evidence type="ECO:0000256" key="2">
    <source>
        <dbReference type="ARBA" id="ARBA00022967"/>
    </source>
</evidence>
<evidence type="ECO:0000259" key="10">
    <source>
        <dbReference type="Pfam" id="PF11973"/>
    </source>
</evidence>
<comment type="similarity">
    <text evidence="8">Belongs to the NqrA family.</text>
</comment>
<dbReference type="InterPro" id="IPR008703">
    <property type="entry name" value="NqrA"/>
</dbReference>
<comment type="function">
    <text evidence="8">NQR complex catalyzes the reduction of ubiquinone-1 to ubiquinol by two successive reactions, coupled with the transport of Na(+) ions from the cytoplasm to the periplasm. NqrA to NqrE are probably involved in the second step, the conversion of ubisemiquinone to ubiquinol.</text>
</comment>
<dbReference type="EC" id="7.2.1.1" evidence="8"/>
<keyword evidence="5 8" id="KW-0406">Ion transport</keyword>
<comment type="subunit">
    <text evidence="8">Composed of six subunits; NqrA, NqrB, NqrC, NqrD, NqrE and NqrF.</text>
</comment>
<feature type="domain" description="NqrA second alpha/beta" evidence="11">
    <location>
        <begin position="116"/>
        <end position="259"/>
    </location>
</feature>
<dbReference type="Proteomes" id="UP000243745">
    <property type="component" value="Unassembled WGS sequence"/>
</dbReference>
<dbReference type="NCBIfam" id="TIGR01936">
    <property type="entry name" value="nqrA"/>
    <property type="match status" value="1"/>
</dbReference>
<dbReference type="InterPro" id="IPR056147">
    <property type="entry name" value="NQRA_N"/>
</dbReference>
<dbReference type="RefSeq" id="WP_031578782.1">
    <property type="nucleotide sequence ID" value="NZ_FOXF01000008.1"/>
</dbReference>
<dbReference type="Pfam" id="PF05896">
    <property type="entry name" value="NQRA_N"/>
    <property type="match status" value="1"/>
</dbReference>
<evidence type="ECO:0000256" key="4">
    <source>
        <dbReference type="ARBA" id="ARBA00023053"/>
    </source>
</evidence>
<dbReference type="Pfam" id="PF24836">
    <property type="entry name" value="NQRA_2nd"/>
    <property type="match status" value="1"/>
</dbReference>
<evidence type="ECO:0000313" key="13">
    <source>
        <dbReference type="Proteomes" id="UP000243745"/>
    </source>
</evidence>
<feature type="domain" description="Na(+)-translocating NADH-quinone reductase subunit A C-terminal" evidence="10">
    <location>
        <begin position="265"/>
        <end position="313"/>
    </location>
</feature>
<keyword evidence="4 8" id="KW-0915">Sodium</keyword>
<dbReference type="PANTHER" id="PTHR37839">
    <property type="entry name" value="NA(+)-TRANSLOCATING NADH-QUINONE REDUCTASE SUBUNIT A"/>
    <property type="match status" value="1"/>
</dbReference>
<gene>
    <name evidence="8" type="primary">nqrA</name>
    <name evidence="12" type="ORF">SAMN02910344_00702</name>
</gene>
<dbReference type="NCBIfam" id="NF003759">
    <property type="entry name" value="PRK05352.1-2"/>
    <property type="match status" value="1"/>
</dbReference>
<keyword evidence="2 8" id="KW-1278">Translocase</keyword>
<evidence type="ECO:0000256" key="6">
    <source>
        <dbReference type="ARBA" id="ARBA00023075"/>
    </source>
</evidence>
<organism evidence="12 13">
    <name type="scientific">Ruminobacter amylophilus</name>
    <dbReference type="NCBI Taxonomy" id="867"/>
    <lineage>
        <taxon>Bacteria</taxon>
        <taxon>Pseudomonadati</taxon>
        <taxon>Pseudomonadota</taxon>
        <taxon>Gammaproteobacteria</taxon>
        <taxon>Aeromonadales</taxon>
        <taxon>Succinivibrionaceae</taxon>
        <taxon>Ruminobacter</taxon>
    </lineage>
</organism>
<keyword evidence="13" id="KW-1185">Reference proteome</keyword>
<evidence type="ECO:0000313" key="12">
    <source>
        <dbReference type="EMBL" id="SFP19638.1"/>
    </source>
</evidence>
<dbReference type="InterPro" id="IPR022615">
    <property type="entry name" value="NqrA_C_domain"/>
</dbReference>
<keyword evidence="1 8" id="KW-0813">Transport</keyword>
<evidence type="ECO:0000256" key="7">
    <source>
        <dbReference type="ARBA" id="ARBA00023201"/>
    </source>
</evidence>
<dbReference type="GO" id="GO:0006814">
    <property type="term" value="P:sodium ion transport"/>
    <property type="evidence" value="ECO:0007669"/>
    <property type="project" value="UniProtKB-UniRule"/>
</dbReference>
<dbReference type="InterPro" id="IPR056148">
    <property type="entry name" value="NQRA_2nd"/>
</dbReference>
<proteinExistence type="inferred from homology"/>
<sequence>MINIKKGLDLPISGKPENVVNASNNAVKHVAILGTDFPGLKPSMLVEVGDVVDKGQTLFTDKKNPGVGYTAPVPGKVVAINRGEKRAFQSLVIEMDSAIVGSRKFNAYPNEDLCTLSRDEVVKQLVDSGAWTAFRTRPYSKTPAVDSAPEHIFVTAMDTNPLAGDPKVVISSHAKDFCDGLDVISTLTGGNVYVCKGEASLPTDYKSKNIQERIFVGKHPAGLAGTHIHFIHRASEEHVMWSIGYQEVIAIGHLFRTGDIYSERVISLAGPNVIKPRLIRTIQGACVSEITANELSGSNYRVISGSVLNGNTAAGAFDYLGRFHLQVSVIPEGNKREFLGWIMPGAKKHSVTRTVLSAFLPPRDYDINTAVNGGSRAMVPIGSYEKIMPLDIIPAMLLRAIEIGDTDAAKLLGCMELDEEDLALCTYVCPGKTEYGRLLRKCLTKIELEG</sequence>